<keyword evidence="1" id="KW-0472">Membrane</keyword>
<comment type="caution">
    <text evidence="2">The sequence shown here is derived from an EMBL/GenBank/DDBJ whole genome shotgun (WGS) entry which is preliminary data.</text>
</comment>
<reference evidence="2" key="1">
    <citation type="journal article" date="2021" name="ISME J.">
        <title>Mercury methylation by metabolically versatile and cosmopolitan marine bacteria.</title>
        <authorList>
            <person name="Lin H."/>
            <person name="Ascher D.B."/>
            <person name="Myung Y."/>
            <person name="Lamborg C.H."/>
            <person name="Hallam S.J."/>
            <person name="Gionfriddo C.M."/>
            <person name="Holt K.E."/>
            <person name="Moreau J.W."/>
        </authorList>
    </citation>
    <scope>NUCLEOTIDE SEQUENCE</scope>
    <source>
        <strain evidence="2">SI075_bin30</strain>
    </source>
</reference>
<sequence length="114" mass="13263">MAEFLLIIVVSFSLVLQISAAYLAYKIYRFNRLSPLWLIMLSAFELEVLRRMFVIFADITAVSVPATTMFSHTLMFAISLFLNIGLFGMMKNFETFEFVQKNVEDKAKKFKKKK</sequence>
<dbReference type="Proteomes" id="UP000722459">
    <property type="component" value="Unassembled WGS sequence"/>
</dbReference>
<dbReference type="AlphaFoldDB" id="A0A8T5GFW5"/>
<protein>
    <submittedName>
        <fullName evidence="2">Uncharacterized protein</fullName>
    </submittedName>
</protein>
<evidence type="ECO:0000313" key="3">
    <source>
        <dbReference type="Proteomes" id="UP000722459"/>
    </source>
</evidence>
<feature type="transmembrane region" description="Helical" evidence="1">
    <location>
        <begin position="6"/>
        <end position="25"/>
    </location>
</feature>
<dbReference type="EMBL" id="JABJNZ010000063">
    <property type="protein sequence ID" value="MBT4870913.1"/>
    <property type="molecule type" value="Genomic_DNA"/>
</dbReference>
<organism evidence="2 3">
    <name type="scientific">Candidatus Iainarchaeum sp</name>
    <dbReference type="NCBI Taxonomy" id="3101447"/>
    <lineage>
        <taxon>Archaea</taxon>
        <taxon>Candidatus Iainarchaeota</taxon>
        <taxon>Candidatus Iainarchaeia</taxon>
        <taxon>Candidatus Iainarchaeales</taxon>
        <taxon>Candidatus Iainarchaeaceae</taxon>
        <taxon>Candidatus Iainarchaeum</taxon>
    </lineage>
</organism>
<feature type="transmembrane region" description="Helical" evidence="1">
    <location>
        <begin position="37"/>
        <end position="57"/>
    </location>
</feature>
<gene>
    <name evidence="2" type="ORF">HON47_05035</name>
</gene>
<keyword evidence="1" id="KW-1133">Transmembrane helix</keyword>
<proteinExistence type="predicted"/>
<keyword evidence="1" id="KW-0812">Transmembrane</keyword>
<name>A0A8T5GFW5_9ARCH</name>
<feature type="transmembrane region" description="Helical" evidence="1">
    <location>
        <begin position="69"/>
        <end position="90"/>
    </location>
</feature>
<evidence type="ECO:0000256" key="1">
    <source>
        <dbReference type="SAM" id="Phobius"/>
    </source>
</evidence>
<accession>A0A8T5GFW5</accession>
<evidence type="ECO:0000313" key="2">
    <source>
        <dbReference type="EMBL" id="MBT4870913.1"/>
    </source>
</evidence>